<sequence>MTALIARAVYEKVLPLLNSSSIENQQAPADVAQTSESSLLAMQSPPPFPKSQVKSQTANMATDSLPTRPPDTPPHVKKTSSLLQAHPAGLVFQKLVLGRDI</sequence>
<protein>
    <submittedName>
        <fullName evidence="2">Uncharacterized protein</fullName>
    </submittedName>
</protein>
<feature type="compositionally biased region" description="Polar residues" evidence="1">
    <location>
        <begin position="21"/>
        <end position="41"/>
    </location>
</feature>
<name>A0A7S2G1S1_9STRA</name>
<proteinExistence type="predicted"/>
<dbReference type="EMBL" id="HBGS01028000">
    <property type="protein sequence ID" value="CAD9423385.1"/>
    <property type="molecule type" value="Transcribed_RNA"/>
</dbReference>
<reference evidence="2" key="1">
    <citation type="submission" date="2021-01" db="EMBL/GenBank/DDBJ databases">
        <authorList>
            <person name="Corre E."/>
            <person name="Pelletier E."/>
            <person name="Niang G."/>
            <person name="Scheremetjew M."/>
            <person name="Finn R."/>
            <person name="Kale V."/>
            <person name="Holt S."/>
            <person name="Cochrane G."/>
            <person name="Meng A."/>
            <person name="Brown T."/>
            <person name="Cohen L."/>
        </authorList>
    </citation>
    <scope>NUCLEOTIDE SEQUENCE</scope>
    <source>
        <strain evidence="2">CCMP1381</strain>
    </source>
</reference>
<feature type="region of interest" description="Disordered" evidence="1">
    <location>
        <begin position="21"/>
        <end position="82"/>
    </location>
</feature>
<organism evidence="2">
    <name type="scientific">Octactis speculum</name>
    <dbReference type="NCBI Taxonomy" id="3111310"/>
    <lineage>
        <taxon>Eukaryota</taxon>
        <taxon>Sar</taxon>
        <taxon>Stramenopiles</taxon>
        <taxon>Ochrophyta</taxon>
        <taxon>Dictyochophyceae</taxon>
        <taxon>Dictyochales</taxon>
        <taxon>Dictyochaceae</taxon>
        <taxon>Octactis</taxon>
    </lineage>
</organism>
<dbReference type="AlphaFoldDB" id="A0A7S2G1S1"/>
<accession>A0A7S2G1S1</accession>
<evidence type="ECO:0000313" key="2">
    <source>
        <dbReference type="EMBL" id="CAD9423385.1"/>
    </source>
</evidence>
<feature type="compositionally biased region" description="Polar residues" evidence="1">
    <location>
        <begin position="52"/>
        <end position="65"/>
    </location>
</feature>
<gene>
    <name evidence="2" type="ORF">DSPE1174_LOCUS14187</name>
</gene>
<evidence type="ECO:0000256" key="1">
    <source>
        <dbReference type="SAM" id="MobiDB-lite"/>
    </source>
</evidence>